<dbReference type="RefSeq" id="WP_353864330.1">
    <property type="nucleotide sequence ID" value="NZ_CP088295.1"/>
</dbReference>
<dbReference type="Pfam" id="PF23139">
    <property type="entry name" value="OB_YrrC"/>
    <property type="match status" value="1"/>
</dbReference>
<proteinExistence type="predicted"/>
<keyword evidence="2" id="KW-0067">ATP-binding</keyword>
<dbReference type="Gene3D" id="2.30.30.940">
    <property type="match status" value="1"/>
</dbReference>
<dbReference type="EMBL" id="CP088295">
    <property type="protein sequence ID" value="UUY03833.1"/>
    <property type="molecule type" value="Genomic_DNA"/>
</dbReference>
<dbReference type="CDD" id="cd18809">
    <property type="entry name" value="SF1_C_RecD"/>
    <property type="match status" value="1"/>
</dbReference>
<gene>
    <name evidence="4" type="ORF">LRS13_24765</name>
</gene>
<dbReference type="InterPro" id="IPR027785">
    <property type="entry name" value="UvrD-like_helicase_C"/>
</dbReference>
<sequence length="710" mass="76629">MAISPPPSTPSPRVRERARIERFVHSGDGGFRIAELRLADGREATALGRMGELQVREIALLEGTWAKHDRYGEQLRVDRALPDDLRDPDAVQAYLALTPHVTHRKLHALLDAAGDTDPLAYIDEDPLAAFTAAGMSERHAAAAATDWKRRLALRRLRTWLQPRGLGRLVPAICARGGTRAAEKALDDPYLLAERYEVPLAAVDDLVPDPDPVRRSQAAVVTVLRDAARSGHTGMPPAELALRVRELGADGGEETLAALRKRGAIRVADTFVQPQLLATQEDEIAEAFRTLAEADVADPVRDEELADFLTEEQRAAVHAAFAGRLTVIVGGPGTGKSTLIGEIVQVAERHELRVGLCAPTGKAARRLSQTTLREAQTIHSLAKIAPPEDGEPWDVTTRSDARLGGAGPDEEFDVLVCDEASMLTCELAMMLLACLSEDTHLVLVGDADQLPPVGPGDVLEAIVDHPGAPVFSLTEIKRQAGDSIIPVVARRVLQGERPVADLPDGAPRDFWLSLQPSAAAVHARAIELATGGMARHLNVDPVWGIQVLAPTNHELDVLNTQLQQLLNPDGKPVPDTNLRVGDKLLQTLNAREQGLVNGDLLRLDGLERGGARLRLTFEDGTRNAISAKLAHRLRPAYAMTAHRAQGSEFPGVIVVLTAAAARPLNRNWLYTAITRAQRACVVVAEERALDLALARGVRGTRWTGLGARLAT</sequence>
<evidence type="ECO:0000313" key="4">
    <source>
        <dbReference type="EMBL" id="UUY03833.1"/>
    </source>
</evidence>
<dbReference type="SMART" id="SM00382">
    <property type="entry name" value="AAA"/>
    <property type="match status" value="1"/>
</dbReference>
<dbReference type="InterPro" id="IPR055446">
    <property type="entry name" value="RecD2_N_OB"/>
</dbReference>
<dbReference type="Pfam" id="PF13538">
    <property type="entry name" value="UvrD_C_2"/>
    <property type="match status" value="1"/>
</dbReference>
<dbReference type="Pfam" id="PF13604">
    <property type="entry name" value="AAA_30"/>
    <property type="match status" value="1"/>
</dbReference>
<dbReference type="InterPro" id="IPR050534">
    <property type="entry name" value="Coronavir_polyprotein_1ab"/>
</dbReference>
<accession>A0ABY5PGN9</accession>
<evidence type="ECO:0000313" key="5">
    <source>
        <dbReference type="Proteomes" id="UP001058860"/>
    </source>
</evidence>
<protein>
    <submittedName>
        <fullName evidence="4">AAA family ATPase</fullName>
    </submittedName>
</protein>
<dbReference type="Gene3D" id="3.40.50.300">
    <property type="entry name" value="P-loop containing nucleotide triphosphate hydrolases"/>
    <property type="match status" value="2"/>
</dbReference>
<evidence type="ECO:0000259" key="3">
    <source>
        <dbReference type="SMART" id="SM00382"/>
    </source>
</evidence>
<evidence type="ECO:0000256" key="1">
    <source>
        <dbReference type="ARBA" id="ARBA00022741"/>
    </source>
</evidence>
<evidence type="ECO:0000256" key="2">
    <source>
        <dbReference type="ARBA" id="ARBA00022840"/>
    </source>
</evidence>
<keyword evidence="5" id="KW-1185">Reference proteome</keyword>
<dbReference type="InterPro" id="IPR003593">
    <property type="entry name" value="AAA+_ATPase"/>
</dbReference>
<reference evidence="5" key="1">
    <citation type="submission" date="2021-11" db="EMBL/GenBank/DDBJ databases">
        <title>Cultivation dependent microbiological survey of springs from the worlds oldest radium mine currently devoted to the extraction of radon-saturated water.</title>
        <authorList>
            <person name="Kapinusova G."/>
            <person name="Smrhova T."/>
            <person name="Strejcek M."/>
            <person name="Suman J."/>
            <person name="Jani K."/>
            <person name="Pajer P."/>
            <person name="Uhlik O."/>
        </authorList>
    </citation>
    <scope>NUCLEOTIDE SEQUENCE [LARGE SCALE GENOMIC DNA]</scope>
    <source>
        <strain evidence="5">J379</strain>
    </source>
</reference>
<dbReference type="SUPFAM" id="SSF52540">
    <property type="entry name" value="P-loop containing nucleoside triphosphate hydrolases"/>
    <property type="match status" value="1"/>
</dbReference>
<dbReference type="PANTHER" id="PTHR43788">
    <property type="entry name" value="DNA2/NAM7 HELICASE FAMILY MEMBER"/>
    <property type="match status" value="1"/>
</dbReference>
<organism evidence="4 5">
    <name type="scientific">Svornostia abyssi</name>
    <dbReference type="NCBI Taxonomy" id="2898438"/>
    <lineage>
        <taxon>Bacteria</taxon>
        <taxon>Bacillati</taxon>
        <taxon>Actinomycetota</taxon>
        <taxon>Thermoleophilia</taxon>
        <taxon>Solirubrobacterales</taxon>
        <taxon>Baekduiaceae</taxon>
        <taxon>Svornostia</taxon>
    </lineage>
</organism>
<keyword evidence="1" id="KW-0547">Nucleotide-binding</keyword>
<dbReference type="Proteomes" id="UP001058860">
    <property type="component" value="Chromosome"/>
</dbReference>
<dbReference type="PANTHER" id="PTHR43788:SF6">
    <property type="entry name" value="DNA HELICASE B"/>
    <property type="match status" value="1"/>
</dbReference>
<name>A0ABY5PGN9_9ACTN</name>
<dbReference type="InterPro" id="IPR027417">
    <property type="entry name" value="P-loop_NTPase"/>
</dbReference>
<dbReference type="CDD" id="cd17933">
    <property type="entry name" value="DEXSc_RecD-like"/>
    <property type="match status" value="1"/>
</dbReference>
<feature type="domain" description="AAA+ ATPase" evidence="3">
    <location>
        <begin position="321"/>
        <end position="688"/>
    </location>
</feature>